<dbReference type="VEuPathDB" id="FungiDB:VP01_463g13"/>
<protein>
    <recommendedName>
        <fullName evidence="8">Wax synthase domain-containing protein</fullName>
    </recommendedName>
</protein>
<comment type="subcellular location">
    <subcellularLocation>
        <location evidence="1">Membrane</location>
        <topology evidence="1">Multi-pass membrane protein</topology>
    </subcellularLocation>
</comment>
<evidence type="ECO:0000256" key="4">
    <source>
        <dbReference type="ARBA" id="ARBA00022679"/>
    </source>
</evidence>
<evidence type="ECO:0000313" key="10">
    <source>
        <dbReference type="Proteomes" id="UP000037035"/>
    </source>
</evidence>
<reference evidence="9 10" key="1">
    <citation type="submission" date="2015-08" db="EMBL/GenBank/DDBJ databases">
        <title>Next Generation Sequencing and Analysis of the Genome of Puccinia sorghi L Schw, the Causal Agent of Maize Common Rust.</title>
        <authorList>
            <person name="Rochi L."/>
            <person name="Burguener G."/>
            <person name="Darino M."/>
            <person name="Turjanski A."/>
            <person name="Kreff E."/>
            <person name="Dieguez M.J."/>
            <person name="Sacco F."/>
        </authorList>
    </citation>
    <scope>NUCLEOTIDE SEQUENCE [LARGE SCALE GENOMIC DNA]</scope>
    <source>
        <strain evidence="9 10">RO10H11247</strain>
    </source>
</reference>
<evidence type="ECO:0000256" key="1">
    <source>
        <dbReference type="ARBA" id="ARBA00004141"/>
    </source>
</evidence>
<dbReference type="GO" id="GO:0008374">
    <property type="term" value="F:O-acyltransferase activity"/>
    <property type="evidence" value="ECO:0007669"/>
    <property type="project" value="InterPro"/>
</dbReference>
<evidence type="ECO:0000313" key="9">
    <source>
        <dbReference type="EMBL" id="KNZ50025.1"/>
    </source>
</evidence>
<evidence type="ECO:0000259" key="8">
    <source>
        <dbReference type="Pfam" id="PF13813"/>
    </source>
</evidence>
<comment type="caution">
    <text evidence="9">The sequence shown here is derived from an EMBL/GenBank/DDBJ whole genome shotgun (WGS) entry which is preliminary data.</text>
</comment>
<dbReference type="AlphaFoldDB" id="A0A0L6UQB1"/>
<dbReference type="GO" id="GO:0016020">
    <property type="term" value="C:membrane"/>
    <property type="evidence" value="ECO:0007669"/>
    <property type="project" value="UniProtKB-SubCell"/>
</dbReference>
<dbReference type="Proteomes" id="UP000037035">
    <property type="component" value="Unassembled WGS sequence"/>
</dbReference>
<evidence type="ECO:0000256" key="6">
    <source>
        <dbReference type="ARBA" id="ARBA00022989"/>
    </source>
</evidence>
<dbReference type="PANTHER" id="PTHR31595:SF57">
    <property type="entry name" value="OS04G0481900 PROTEIN"/>
    <property type="match status" value="1"/>
</dbReference>
<keyword evidence="7" id="KW-0472">Membrane</keyword>
<dbReference type="OrthoDB" id="1077582at2759"/>
<name>A0A0L6UQB1_9BASI</name>
<keyword evidence="5" id="KW-0812">Transmembrane</keyword>
<sequence>MIGEWMRVNVHVVPLAIQAMLVQYDWRTAQDGQRAPAQEDNPIIRWTRIGLVPISLGLLSRDQLALRLDPTFSAANKITLGCLFAGQFFKTFLFAFIRPPSSKQPPSRPPPHNPHQSLLFTFIASLALLFNGSSNPSKQFKLVTGSNTIRSDVVFLMSTMRRLALLNVLGGIGLYACKSLNDEVLVGRYPIMEQYKPQLMAVVWGVMVWSSIDLMGCMARMSLLGIKWGNALLCRWIPLYQHALSKELSLTDLEESCPFHFEKIPLTASSITDFWSRHWHGLLRDLFIEAGSIPLTSLVLWASGSRKPHPKFLRLCGIMGAFTVSAIVHEVGMWTAGPFDWRLRTSIFFISQGVGVCLENVFKSLTSRAVGGPLGRLWTYSWLVLFGSPMISSWMRNMALDQPKLSAHLDQLGFWKILLTPFILLHIISSLPSLPSENA</sequence>
<dbReference type="PANTHER" id="PTHR31595">
    <property type="entry name" value="LONG-CHAIN-ALCOHOL O-FATTY-ACYLTRANSFERASE 3-RELATED"/>
    <property type="match status" value="1"/>
</dbReference>
<keyword evidence="10" id="KW-1185">Reference proteome</keyword>
<proteinExistence type="inferred from homology"/>
<gene>
    <name evidence="9" type="ORF">VP01_463g13</name>
</gene>
<feature type="domain" description="Wax synthase" evidence="8">
    <location>
        <begin position="265"/>
        <end position="350"/>
    </location>
</feature>
<dbReference type="Pfam" id="PF13813">
    <property type="entry name" value="MBOAT_2"/>
    <property type="match status" value="1"/>
</dbReference>
<organism evidence="9 10">
    <name type="scientific">Puccinia sorghi</name>
    <dbReference type="NCBI Taxonomy" id="27349"/>
    <lineage>
        <taxon>Eukaryota</taxon>
        <taxon>Fungi</taxon>
        <taxon>Dikarya</taxon>
        <taxon>Basidiomycota</taxon>
        <taxon>Pucciniomycotina</taxon>
        <taxon>Pucciniomycetes</taxon>
        <taxon>Pucciniales</taxon>
        <taxon>Pucciniaceae</taxon>
        <taxon>Puccinia</taxon>
    </lineage>
</organism>
<comment type="similarity">
    <text evidence="3">Belongs to the wax synthase family.</text>
</comment>
<evidence type="ECO:0000256" key="2">
    <source>
        <dbReference type="ARBA" id="ARBA00005179"/>
    </source>
</evidence>
<keyword evidence="4" id="KW-0808">Transferase</keyword>
<dbReference type="EMBL" id="LAVV01009768">
    <property type="protein sequence ID" value="KNZ50025.1"/>
    <property type="molecule type" value="Genomic_DNA"/>
</dbReference>
<dbReference type="STRING" id="27349.A0A0L6UQB1"/>
<accession>A0A0L6UQB1</accession>
<comment type="pathway">
    <text evidence="2">Secondary metabolite biosynthesis.</text>
</comment>
<evidence type="ECO:0000256" key="7">
    <source>
        <dbReference type="ARBA" id="ARBA00023136"/>
    </source>
</evidence>
<dbReference type="GO" id="GO:0006629">
    <property type="term" value="P:lipid metabolic process"/>
    <property type="evidence" value="ECO:0007669"/>
    <property type="project" value="InterPro"/>
</dbReference>
<evidence type="ECO:0000256" key="5">
    <source>
        <dbReference type="ARBA" id="ARBA00022692"/>
    </source>
</evidence>
<dbReference type="InterPro" id="IPR032805">
    <property type="entry name" value="Wax_synthase_dom"/>
</dbReference>
<keyword evidence="6" id="KW-1133">Transmembrane helix</keyword>
<dbReference type="InterPro" id="IPR044851">
    <property type="entry name" value="Wax_synthase"/>
</dbReference>
<evidence type="ECO:0000256" key="3">
    <source>
        <dbReference type="ARBA" id="ARBA00007282"/>
    </source>
</evidence>